<dbReference type="Pfam" id="PF00378">
    <property type="entry name" value="ECH_1"/>
    <property type="match status" value="1"/>
</dbReference>
<dbReference type="InterPro" id="IPR029045">
    <property type="entry name" value="ClpP/crotonase-like_dom_sf"/>
</dbReference>
<protein>
    <submittedName>
        <fullName evidence="1">Enoyl-CoA hydratase/isomerase</fullName>
    </submittedName>
</protein>
<sequence length="345" mass="39713">MTYRYLKTRQVNQTLWVEIHNPPVNFIITDMLAEMHHLIRKVSRDDSIRVFILTGGREDSYIMHFSIGELAALTSHLRRLMLHILVRYRLTSALLKYYMTFSNWLMDLFPWYETLMLWQARAIRGYSSGMLLWVQMTRTYFAIERMNKVTIAAINGSCNGGGTEMAACFDFRFMVGDQGFTMGQPEVLVNIVPGGGGTQRLPRLMGRARALELMLRGCQWTPQEARQAGLLTDIFDKAEFVQKVQSFADRMSKRPPVAIDAIKKSVVQGESTTLRHGLSIELEQSVRCFDTKDTEMALKNYLAYIEKNIMTLDHENATTKEIVDLLHKTLDVMENAKIFDRFEGK</sequence>
<dbReference type="GO" id="GO:0016853">
    <property type="term" value="F:isomerase activity"/>
    <property type="evidence" value="ECO:0007669"/>
    <property type="project" value="UniProtKB-KW"/>
</dbReference>
<proteinExistence type="predicted"/>
<dbReference type="HOGENOM" id="CLU_009834_7_6_7"/>
<evidence type="ECO:0000313" key="2">
    <source>
        <dbReference type="Proteomes" id="UP000008561"/>
    </source>
</evidence>
<dbReference type="Gene3D" id="3.90.226.10">
    <property type="entry name" value="2-enoyl-CoA Hydratase, Chain A, domain 1"/>
    <property type="match status" value="2"/>
</dbReference>
<dbReference type="eggNOG" id="COG1024">
    <property type="taxonomic scope" value="Bacteria"/>
</dbReference>
<name>A9A0E6_DESOH</name>
<keyword evidence="1" id="KW-0413">Isomerase</keyword>
<dbReference type="KEGG" id="dol:Dole_1642"/>
<dbReference type="STRING" id="96561.Dole_1642"/>
<gene>
    <name evidence="1" type="ordered locus">Dole_1642</name>
</gene>
<keyword evidence="2" id="KW-1185">Reference proteome</keyword>
<dbReference type="OrthoDB" id="5365311at2"/>
<organism evidence="1 2">
    <name type="scientific">Desulfosudis oleivorans (strain DSM 6200 / JCM 39069 / Hxd3)</name>
    <name type="common">Desulfococcus oleovorans</name>
    <dbReference type="NCBI Taxonomy" id="96561"/>
    <lineage>
        <taxon>Bacteria</taxon>
        <taxon>Pseudomonadati</taxon>
        <taxon>Thermodesulfobacteriota</taxon>
        <taxon>Desulfobacteria</taxon>
        <taxon>Desulfobacterales</taxon>
        <taxon>Desulfosudaceae</taxon>
        <taxon>Desulfosudis</taxon>
    </lineage>
</organism>
<dbReference type="SUPFAM" id="SSF52096">
    <property type="entry name" value="ClpP/crotonase"/>
    <property type="match status" value="1"/>
</dbReference>
<evidence type="ECO:0000313" key="1">
    <source>
        <dbReference type="EMBL" id="ABW67446.1"/>
    </source>
</evidence>
<dbReference type="GO" id="GO:0006635">
    <property type="term" value="P:fatty acid beta-oxidation"/>
    <property type="evidence" value="ECO:0007669"/>
    <property type="project" value="TreeGrafter"/>
</dbReference>
<accession>A9A0E6</accession>
<dbReference type="Proteomes" id="UP000008561">
    <property type="component" value="Chromosome"/>
</dbReference>
<dbReference type="EMBL" id="CP000859">
    <property type="protein sequence ID" value="ABW67446.1"/>
    <property type="molecule type" value="Genomic_DNA"/>
</dbReference>
<dbReference type="InterPro" id="IPR001753">
    <property type="entry name" value="Enoyl-CoA_hydra/iso"/>
</dbReference>
<dbReference type="CDD" id="cd06558">
    <property type="entry name" value="crotonase-like"/>
    <property type="match status" value="1"/>
</dbReference>
<dbReference type="RefSeq" id="WP_012175062.1">
    <property type="nucleotide sequence ID" value="NC_009943.1"/>
</dbReference>
<reference evidence="1 2" key="1">
    <citation type="submission" date="2007-10" db="EMBL/GenBank/DDBJ databases">
        <title>Complete sequence of Desulfococcus oleovorans Hxd3.</title>
        <authorList>
            <consortium name="US DOE Joint Genome Institute"/>
            <person name="Copeland A."/>
            <person name="Lucas S."/>
            <person name="Lapidus A."/>
            <person name="Barry K."/>
            <person name="Glavina del Rio T."/>
            <person name="Dalin E."/>
            <person name="Tice H."/>
            <person name="Pitluck S."/>
            <person name="Kiss H."/>
            <person name="Brettin T."/>
            <person name="Bruce D."/>
            <person name="Detter J.C."/>
            <person name="Han C."/>
            <person name="Schmutz J."/>
            <person name="Larimer F."/>
            <person name="Land M."/>
            <person name="Hauser L."/>
            <person name="Kyrpides N."/>
            <person name="Kim E."/>
            <person name="Wawrik B."/>
            <person name="Richardson P."/>
        </authorList>
    </citation>
    <scope>NUCLEOTIDE SEQUENCE [LARGE SCALE GENOMIC DNA]</scope>
    <source>
        <strain evidence="2">DSM 6200 / JCM 39069 / Hxd3</strain>
    </source>
</reference>
<dbReference type="PANTHER" id="PTHR11941">
    <property type="entry name" value="ENOYL-COA HYDRATASE-RELATED"/>
    <property type="match status" value="1"/>
</dbReference>
<dbReference type="PANTHER" id="PTHR11941:SF54">
    <property type="entry name" value="ENOYL-COA HYDRATASE, MITOCHONDRIAL"/>
    <property type="match status" value="1"/>
</dbReference>
<dbReference type="AlphaFoldDB" id="A9A0E6"/>